<dbReference type="GeneID" id="39732602"/>
<proteinExistence type="predicted"/>
<feature type="compositionally biased region" description="Low complexity" evidence="1">
    <location>
        <begin position="1520"/>
        <end position="1538"/>
    </location>
</feature>
<evidence type="ECO:0000313" key="2">
    <source>
        <dbReference type="EMBL" id="CRG94368.1"/>
    </source>
</evidence>
<protein>
    <submittedName>
        <fullName evidence="2">Uncharacterized protein</fullName>
    </submittedName>
</protein>
<gene>
    <name evidence="2" type="ORF">PGAL8A_00407200</name>
</gene>
<dbReference type="OrthoDB" id="386658at2759"/>
<feature type="region of interest" description="Disordered" evidence="1">
    <location>
        <begin position="622"/>
        <end position="642"/>
    </location>
</feature>
<name>A0A1J1GST7_PLAGA</name>
<dbReference type="Gene3D" id="2.130.10.10">
    <property type="entry name" value="YVTN repeat-like/Quinoprotein amine dehydrogenase"/>
    <property type="match status" value="1"/>
</dbReference>
<feature type="compositionally biased region" description="Basic and acidic residues" evidence="1">
    <location>
        <begin position="1145"/>
        <end position="1156"/>
    </location>
</feature>
<feature type="region of interest" description="Disordered" evidence="1">
    <location>
        <begin position="1145"/>
        <end position="1165"/>
    </location>
</feature>
<organism evidence="2 3">
    <name type="scientific">Plasmodium gallinaceum</name>
    <dbReference type="NCBI Taxonomy" id="5849"/>
    <lineage>
        <taxon>Eukaryota</taxon>
        <taxon>Sar</taxon>
        <taxon>Alveolata</taxon>
        <taxon>Apicomplexa</taxon>
        <taxon>Aconoidasida</taxon>
        <taxon>Haemosporida</taxon>
        <taxon>Plasmodiidae</taxon>
        <taxon>Plasmodium</taxon>
        <taxon>Plasmodium (Haemamoeba)</taxon>
    </lineage>
</organism>
<sequence length="1691" mass="202542">MANNSMYNLLIEKKNINILKDNFDFTSLKNNEEYKISLNPEYIQGYYGCKNNLLKFAYKKIIYSYNNLIIIYDLLNQNQSIFSEHKNKVIFFRCKENCRTVLSAEDSNNKIKIFIWNKLNLQILTHIKIKKENFLDIDFLNDKNILLLCKHYDKLIFFVFFVIYKKKNVLLKKKYVNVIKKLDDLDLAKKKENLKNNDHIFTNLDKLITKEIKRYKACNIFKKKDEEYIKICMHSILNKIKKKKKKKFGNYEKYKPMYNILKQNKKLKKNLYKKNYFKKLNGEIVSCVKIKKYKKHNIFFYYITFIKPFKKCKKSYNVLLGNFKIFVDINKIICIYNEEYVFIYLLKNYILYEKLKYKNFQCNCYLDDNAFSLIKQNHSFFSIFHFYIFIKKLILNQHICFKKDIFLPHKNHFEDNILKSNQEEKREIDEDDKNKKESGEKYVDGQSELNISSISNNSSHNCLSKNMNDYFNFFINDEINVVEIITFISTKEDNDMDIIFNLQKCAKKKKKKDFERKKYFVIGTKNGVIIIIDFTEPHKIVHLEKICSDNIVSIFIFQNNVLILNCLGILFFMNAYNFKVYKNINIFEKNNKNDLSFLTNSNLQDYDISPNILEKKLNSFRNNKSNKNNSKNNNVIRKKSGDTCKNKENSIIYYKEKKNNHVNIFENCLKKSSLNELENKYIYSSCLLDIYILVIGTSDNEIIIYDLINNEICFICKKNYKINYFILEDDNIIYNIENSLYKMNLINYNSFKLLTLAKINISSFVFYSDSILICGTFKGNLYFFDISNNNVKVINKIERKRFVQKEVFHNSFKSNEKQIIFSIRKVINKKFVRKSNIIEKEVHNDRIIRLVLNKSKTFLLCSLKHMIFLFKLSISGNEKIDLKCVRYFNINNIIHISLLKKFDNLFYIATKENNNCYSYHLCSFNSAKIKKDKLDCIYFNILYENTWICEFFYYNGENFILTENNLDKNKKRCIMLLDSFSFIIYSYKINRTNNFSCNNSNYSIKNKTSNETINKIYDNKNYCLDVQKKNNFTNKIKNSNTLANEKKFDIKKKNIFRKTKKVNSEIHVCLKKIEAMKISSNVRFNKDLTNKLKRKEKEEENKKKREKEKEEEKRKKKLKEIKKTNVDKEKQIEGIKERKNIENNENKIKQINEKKKDQNKKKGGKKTRIYINSHNQPKVKESNIKEIKSSNLSVVENKIYAQDNINNIIVQKKIFKSNHKLNNRLLLKDVLKTYKEDEILMKSKINTHEKKKISYIKYKLLRNILQKKNVELFNHKKLINESNNNEKKKSDEIKEYNYEDHEKKVSYLFLNKKSSEKINFYKTYDKKEKEVLINDQYQKGDESIDKGEIKKNIDESNYILNYLRKYLNTNILKENVLNEKQSNTKNYDNDTSLVKRHLDDYFISNESNVSNITIYKNNNKNNIISKKDIVFYLTKELDKVNNEENENLNKKEVNKISKNCDNNCERINNYKSNNYECNKCVNNDENSINDNKCTYLNCDNKITYIKDNISYKNYLYFNSDNNENNKNNNHNRNYPQYNDTSDNNNHKKSNYIDKKYQNNYYDVNNFGNKNHTNKICHFRYNNEINYGKFVSSKSSYKKNTHLKRNSEINSIFNICNDGINTNTHIKKIYVDNLKYVKYNIMSLDIMKDKRKKNSIGTNHINKYFSILNNNSKNKNLNIFANNSNKDFYKNE</sequence>
<dbReference type="EMBL" id="CVMV01000022">
    <property type="protein sequence ID" value="CRG94368.1"/>
    <property type="molecule type" value="Genomic_DNA"/>
</dbReference>
<dbReference type="InterPro" id="IPR036322">
    <property type="entry name" value="WD40_repeat_dom_sf"/>
</dbReference>
<feature type="compositionally biased region" description="Low complexity" evidence="1">
    <location>
        <begin position="622"/>
        <end position="635"/>
    </location>
</feature>
<reference evidence="2" key="1">
    <citation type="submission" date="2015-04" db="EMBL/GenBank/DDBJ databases">
        <authorList>
            <consortium name="Pathogen Informatics"/>
        </authorList>
    </citation>
    <scope>NUCLEOTIDE SEQUENCE [LARGE SCALE GENOMIC DNA]</scope>
    <source>
        <strain evidence="2">8A</strain>
    </source>
</reference>
<dbReference type="SUPFAM" id="SSF50978">
    <property type="entry name" value="WD40 repeat-like"/>
    <property type="match status" value="2"/>
</dbReference>
<accession>A0A1J1GST7</accession>
<evidence type="ECO:0000313" key="3">
    <source>
        <dbReference type="Proteomes" id="UP000220797"/>
    </source>
</evidence>
<dbReference type="InterPro" id="IPR015943">
    <property type="entry name" value="WD40/YVTN_repeat-like_dom_sf"/>
</dbReference>
<dbReference type="Proteomes" id="UP000220797">
    <property type="component" value="Unassembled WGS sequence"/>
</dbReference>
<dbReference type="OMA" id="CKENCRT"/>
<keyword evidence="3" id="KW-1185">Reference proteome</keyword>
<evidence type="ECO:0000256" key="1">
    <source>
        <dbReference type="SAM" id="MobiDB-lite"/>
    </source>
</evidence>
<dbReference type="RefSeq" id="XP_028527189.1">
    <property type="nucleotide sequence ID" value="XM_028670437.1"/>
</dbReference>
<feature type="compositionally biased region" description="Basic and acidic residues" evidence="1">
    <location>
        <begin position="1094"/>
        <end position="1113"/>
    </location>
</feature>
<feature type="region of interest" description="Disordered" evidence="1">
    <location>
        <begin position="1520"/>
        <end position="1550"/>
    </location>
</feature>
<dbReference type="VEuPathDB" id="PlasmoDB:PGAL8A_00407200"/>
<feature type="region of interest" description="Disordered" evidence="1">
    <location>
        <begin position="1094"/>
        <end position="1116"/>
    </location>
</feature>
<comment type="caution">
    <text evidence="2">The sequence shown here is derived from an EMBL/GenBank/DDBJ whole genome shotgun (WGS) entry which is preliminary data.</text>
</comment>